<evidence type="ECO:0000313" key="2">
    <source>
        <dbReference type="Proteomes" id="UP001328107"/>
    </source>
</evidence>
<evidence type="ECO:0000313" key="1">
    <source>
        <dbReference type="EMBL" id="GMR54806.1"/>
    </source>
</evidence>
<feature type="non-terminal residue" evidence="1">
    <location>
        <position position="87"/>
    </location>
</feature>
<proteinExistence type="predicted"/>
<sequence>LAIAVLISEQPEQVLSSLQKALSPAHLALDRKRMTHYEQECNGRRNEFLTRMEKKRRDDNTVVQKFDNLALCDSNSNHKMKRKKIEK</sequence>
<keyword evidence="2" id="KW-1185">Reference proteome</keyword>
<protein>
    <submittedName>
        <fullName evidence="1">Uncharacterized protein</fullName>
    </submittedName>
</protein>
<reference evidence="2" key="1">
    <citation type="submission" date="2022-10" db="EMBL/GenBank/DDBJ databases">
        <title>Genome assembly of Pristionchus species.</title>
        <authorList>
            <person name="Yoshida K."/>
            <person name="Sommer R.J."/>
        </authorList>
    </citation>
    <scope>NUCLEOTIDE SEQUENCE [LARGE SCALE GENOMIC DNA]</scope>
    <source>
        <strain evidence="2">RS5460</strain>
    </source>
</reference>
<comment type="caution">
    <text evidence="1">The sequence shown here is derived from an EMBL/GenBank/DDBJ whole genome shotgun (WGS) entry which is preliminary data.</text>
</comment>
<gene>
    <name evidence="1" type="ORF">PMAYCL1PPCAC_25001</name>
</gene>
<dbReference type="AlphaFoldDB" id="A0AAN5D1T4"/>
<organism evidence="1 2">
    <name type="scientific">Pristionchus mayeri</name>
    <dbReference type="NCBI Taxonomy" id="1317129"/>
    <lineage>
        <taxon>Eukaryota</taxon>
        <taxon>Metazoa</taxon>
        <taxon>Ecdysozoa</taxon>
        <taxon>Nematoda</taxon>
        <taxon>Chromadorea</taxon>
        <taxon>Rhabditida</taxon>
        <taxon>Rhabditina</taxon>
        <taxon>Diplogasteromorpha</taxon>
        <taxon>Diplogasteroidea</taxon>
        <taxon>Neodiplogasteridae</taxon>
        <taxon>Pristionchus</taxon>
    </lineage>
</organism>
<feature type="non-terminal residue" evidence="1">
    <location>
        <position position="1"/>
    </location>
</feature>
<dbReference type="EMBL" id="BTRK01000005">
    <property type="protein sequence ID" value="GMR54806.1"/>
    <property type="molecule type" value="Genomic_DNA"/>
</dbReference>
<dbReference type="Proteomes" id="UP001328107">
    <property type="component" value="Unassembled WGS sequence"/>
</dbReference>
<accession>A0AAN5D1T4</accession>
<name>A0AAN5D1T4_9BILA</name>